<dbReference type="AlphaFoldDB" id="A0A8S9NS91"/>
<keyword evidence="1" id="KW-0472">Membrane</keyword>
<feature type="transmembrane region" description="Helical" evidence="1">
    <location>
        <begin position="38"/>
        <end position="60"/>
    </location>
</feature>
<evidence type="ECO:0000313" key="2">
    <source>
        <dbReference type="EMBL" id="KAF3506389.1"/>
    </source>
</evidence>
<organism evidence="2 3">
    <name type="scientific">Brassica cretica</name>
    <name type="common">Mustard</name>
    <dbReference type="NCBI Taxonomy" id="69181"/>
    <lineage>
        <taxon>Eukaryota</taxon>
        <taxon>Viridiplantae</taxon>
        <taxon>Streptophyta</taxon>
        <taxon>Embryophyta</taxon>
        <taxon>Tracheophyta</taxon>
        <taxon>Spermatophyta</taxon>
        <taxon>Magnoliopsida</taxon>
        <taxon>eudicotyledons</taxon>
        <taxon>Gunneridae</taxon>
        <taxon>Pentapetalae</taxon>
        <taxon>rosids</taxon>
        <taxon>malvids</taxon>
        <taxon>Brassicales</taxon>
        <taxon>Brassicaceae</taxon>
        <taxon>Brassiceae</taxon>
        <taxon>Brassica</taxon>
    </lineage>
</organism>
<keyword evidence="1" id="KW-0812">Transmembrane</keyword>
<accession>A0A8S9NS91</accession>
<keyword evidence="1" id="KW-1133">Transmembrane helix</keyword>
<evidence type="ECO:0000313" key="3">
    <source>
        <dbReference type="Proteomes" id="UP000712600"/>
    </source>
</evidence>
<dbReference type="EMBL" id="QGKX02001521">
    <property type="protein sequence ID" value="KAF3506389.1"/>
    <property type="molecule type" value="Genomic_DNA"/>
</dbReference>
<gene>
    <name evidence="2" type="ORF">F2Q69_00002232</name>
</gene>
<evidence type="ECO:0000256" key="1">
    <source>
        <dbReference type="SAM" id="Phobius"/>
    </source>
</evidence>
<proteinExistence type="predicted"/>
<sequence>MSVCPVLIQTFCKTSSPLQDLIGATTLMVEKYWHLTKIIGLVVAIFSSMFQWMSILCIAWRKATKICHFLRAADRRKIGVDGVQSFVVKKTVAVAELKSFTGGVTAEEPRR</sequence>
<protein>
    <submittedName>
        <fullName evidence="2">Uncharacterized protein</fullName>
    </submittedName>
</protein>
<name>A0A8S9NS91_BRACR</name>
<dbReference type="Proteomes" id="UP000712600">
    <property type="component" value="Unassembled WGS sequence"/>
</dbReference>
<reference evidence="2" key="1">
    <citation type="submission" date="2019-12" db="EMBL/GenBank/DDBJ databases">
        <title>Genome sequencing and annotation of Brassica cretica.</title>
        <authorList>
            <person name="Studholme D.J."/>
            <person name="Sarris P."/>
        </authorList>
    </citation>
    <scope>NUCLEOTIDE SEQUENCE</scope>
    <source>
        <strain evidence="2">PFS-109/04</strain>
        <tissue evidence="2">Leaf</tissue>
    </source>
</reference>
<comment type="caution">
    <text evidence="2">The sequence shown here is derived from an EMBL/GenBank/DDBJ whole genome shotgun (WGS) entry which is preliminary data.</text>
</comment>